<evidence type="ECO:0000313" key="15">
    <source>
        <dbReference type="Proteomes" id="UP001164693"/>
    </source>
</evidence>
<dbReference type="CDD" id="cd06225">
    <property type="entry name" value="HAMP"/>
    <property type="match status" value="1"/>
</dbReference>
<feature type="transmembrane region" description="Helical" evidence="11">
    <location>
        <begin position="165"/>
        <end position="189"/>
    </location>
</feature>
<dbReference type="SUPFAM" id="SSF55874">
    <property type="entry name" value="ATPase domain of HSP90 chaperone/DNA topoisomerase II/histidine kinase"/>
    <property type="match status" value="1"/>
</dbReference>
<keyword evidence="7" id="KW-0418">Kinase</keyword>
<dbReference type="SMART" id="SM00304">
    <property type="entry name" value="HAMP"/>
    <property type="match status" value="1"/>
</dbReference>
<evidence type="ECO:0000256" key="8">
    <source>
        <dbReference type="ARBA" id="ARBA00022989"/>
    </source>
</evidence>
<keyword evidence="9" id="KW-0902">Two-component regulatory system</keyword>
<dbReference type="EMBL" id="CP097463">
    <property type="protein sequence ID" value="WAX55340.1"/>
    <property type="molecule type" value="Genomic_DNA"/>
</dbReference>
<keyword evidence="14" id="KW-0067">ATP-binding</keyword>
<evidence type="ECO:0000313" key="14">
    <source>
        <dbReference type="EMBL" id="WAX55340.1"/>
    </source>
</evidence>
<evidence type="ECO:0000256" key="5">
    <source>
        <dbReference type="ARBA" id="ARBA00022679"/>
    </source>
</evidence>
<dbReference type="SUPFAM" id="SSF47384">
    <property type="entry name" value="Homodimeric domain of signal transducing histidine kinase"/>
    <property type="match status" value="1"/>
</dbReference>
<name>A0ABY7JTH9_9ACTN</name>
<comment type="subcellular location">
    <subcellularLocation>
        <location evidence="2">Cell membrane</location>
    </subcellularLocation>
</comment>
<organism evidence="14 15">
    <name type="scientific">Jatrophihabitans cynanchi</name>
    <dbReference type="NCBI Taxonomy" id="2944128"/>
    <lineage>
        <taxon>Bacteria</taxon>
        <taxon>Bacillati</taxon>
        <taxon>Actinomycetota</taxon>
        <taxon>Actinomycetes</taxon>
        <taxon>Jatrophihabitantales</taxon>
        <taxon>Jatrophihabitantaceae</taxon>
        <taxon>Jatrophihabitans</taxon>
    </lineage>
</organism>
<evidence type="ECO:0000256" key="11">
    <source>
        <dbReference type="SAM" id="Phobius"/>
    </source>
</evidence>
<dbReference type="InterPro" id="IPR003660">
    <property type="entry name" value="HAMP_dom"/>
</dbReference>
<keyword evidence="14" id="KW-0547">Nucleotide-binding</keyword>
<evidence type="ECO:0000256" key="1">
    <source>
        <dbReference type="ARBA" id="ARBA00000085"/>
    </source>
</evidence>
<gene>
    <name evidence="14" type="ORF">M6B22_12370</name>
</gene>
<dbReference type="Gene3D" id="3.30.565.10">
    <property type="entry name" value="Histidine kinase-like ATPase, C-terminal domain"/>
    <property type="match status" value="1"/>
</dbReference>
<evidence type="ECO:0000256" key="4">
    <source>
        <dbReference type="ARBA" id="ARBA00022553"/>
    </source>
</evidence>
<evidence type="ECO:0000256" key="3">
    <source>
        <dbReference type="ARBA" id="ARBA00012438"/>
    </source>
</evidence>
<dbReference type="Pfam" id="PF00512">
    <property type="entry name" value="HisKA"/>
    <property type="match status" value="1"/>
</dbReference>
<dbReference type="SMART" id="SM00388">
    <property type="entry name" value="HisKA"/>
    <property type="match status" value="1"/>
</dbReference>
<dbReference type="PANTHER" id="PTHR45436:SF5">
    <property type="entry name" value="SENSOR HISTIDINE KINASE TRCS"/>
    <property type="match status" value="1"/>
</dbReference>
<reference evidence="14" key="1">
    <citation type="submission" date="2022-05" db="EMBL/GenBank/DDBJ databases">
        <title>Jatrophihabitans sp. SB3-54 whole genome sequence.</title>
        <authorList>
            <person name="Suh M.K."/>
            <person name="Eom M.K."/>
            <person name="Kim J.S."/>
            <person name="Kim H.S."/>
            <person name="Do H.E."/>
            <person name="Shin Y.K."/>
            <person name="Lee J.-S."/>
        </authorList>
    </citation>
    <scope>NUCLEOTIDE SEQUENCE</scope>
    <source>
        <strain evidence="14">SB3-54</strain>
    </source>
</reference>
<dbReference type="CDD" id="cd00075">
    <property type="entry name" value="HATPase"/>
    <property type="match status" value="1"/>
</dbReference>
<dbReference type="Gene3D" id="6.10.340.10">
    <property type="match status" value="1"/>
</dbReference>
<keyword evidence="10 11" id="KW-0472">Membrane</keyword>
<accession>A0ABY7JTH9</accession>
<dbReference type="CDD" id="cd00082">
    <property type="entry name" value="HisKA"/>
    <property type="match status" value="1"/>
</dbReference>
<dbReference type="EC" id="2.7.13.3" evidence="3"/>
<dbReference type="Gene3D" id="1.10.287.130">
    <property type="match status" value="1"/>
</dbReference>
<keyword evidence="8 11" id="KW-1133">Transmembrane helix</keyword>
<keyword evidence="5" id="KW-0808">Transferase</keyword>
<evidence type="ECO:0000256" key="6">
    <source>
        <dbReference type="ARBA" id="ARBA00022692"/>
    </source>
</evidence>
<dbReference type="InterPro" id="IPR036890">
    <property type="entry name" value="HATPase_C_sf"/>
</dbReference>
<keyword evidence="4" id="KW-0597">Phosphoprotein</keyword>
<evidence type="ECO:0000256" key="9">
    <source>
        <dbReference type="ARBA" id="ARBA00023012"/>
    </source>
</evidence>
<dbReference type="InterPro" id="IPR036097">
    <property type="entry name" value="HisK_dim/P_sf"/>
</dbReference>
<feature type="domain" description="HAMP" evidence="13">
    <location>
        <begin position="190"/>
        <end position="244"/>
    </location>
</feature>
<dbReference type="RefSeq" id="WP_269441848.1">
    <property type="nucleotide sequence ID" value="NZ_CP097463.1"/>
</dbReference>
<dbReference type="InterPro" id="IPR050428">
    <property type="entry name" value="TCS_sensor_his_kinase"/>
</dbReference>
<dbReference type="GO" id="GO:0005524">
    <property type="term" value="F:ATP binding"/>
    <property type="evidence" value="ECO:0007669"/>
    <property type="project" value="UniProtKB-KW"/>
</dbReference>
<evidence type="ECO:0000256" key="7">
    <source>
        <dbReference type="ARBA" id="ARBA00022777"/>
    </source>
</evidence>
<dbReference type="Proteomes" id="UP001164693">
    <property type="component" value="Chromosome"/>
</dbReference>
<dbReference type="SMART" id="SM00387">
    <property type="entry name" value="HATPase_c"/>
    <property type="match status" value="1"/>
</dbReference>
<sequence>MAGRGWSGLGWPARWWARQSLRARLTLLATALFSLAVATGAVLLLVLQRYALVRVLDSSAQKTASDIARQFRSGKNPTSVLPTTGGITAVQVVNAQDVVIAASPGADRTTPVLDARQLREARKGARLDIDSTTSDARLRVLAQNVGGKTVLVVSDISRVDDSLRILGRAALIGGPIAVLLMGLATYAVVALTLRPVAALRHGAADITAAGLADQRLPVPGAHDEIHRLAVTLNAMLDRIDAATARQRTFIGDAAHELRSPLASLRVQLEVAQRMGPASDWSGVVDDVMLDVERLNRLVEDLLALARMDEARSPRREPVRLDDLVSTVVDGYEHARVPVHASVDHDVTVQGDPDGLHRVLINLLDNAVRYADTEVAVEVRLGNLAGRRVVRLSVADDGPGIAPAERERVFDRFYRIEEARDRETGGTGLGLPIVRDLVRAHGGSVRLTDRASGQRGLLALVVLPADAA</sequence>
<dbReference type="InterPro" id="IPR003661">
    <property type="entry name" value="HisK_dim/P_dom"/>
</dbReference>
<dbReference type="PRINTS" id="PR00344">
    <property type="entry name" value="BCTRLSENSOR"/>
</dbReference>
<comment type="catalytic activity">
    <reaction evidence="1">
        <text>ATP + protein L-histidine = ADP + protein N-phospho-L-histidine.</text>
        <dbReference type="EC" id="2.7.13.3"/>
    </reaction>
</comment>
<keyword evidence="15" id="KW-1185">Reference proteome</keyword>
<dbReference type="PANTHER" id="PTHR45436">
    <property type="entry name" value="SENSOR HISTIDINE KINASE YKOH"/>
    <property type="match status" value="1"/>
</dbReference>
<protein>
    <recommendedName>
        <fullName evidence="3">histidine kinase</fullName>
        <ecNumber evidence="3">2.7.13.3</ecNumber>
    </recommendedName>
</protein>
<evidence type="ECO:0000256" key="2">
    <source>
        <dbReference type="ARBA" id="ARBA00004236"/>
    </source>
</evidence>
<evidence type="ECO:0000259" key="13">
    <source>
        <dbReference type="PROSITE" id="PS50885"/>
    </source>
</evidence>
<evidence type="ECO:0000259" key="12">
    <source>
        <dbReference type="PROSITE" id="PS50109"/>
    </source>
</evidence>
<proteinExistence type="predicted"/>
<dbReference type="InterPro" id="IPR003594">
    <property type="entry name" value="HATPase_dom"/>
</dbReference>
<dbReference type="InterPro" id="IPR005467">
    <property type="entry name" value="His_kinase_dom"/>
</dbReference>
<feature type="domain" description="Histidine kinase" evidence="12">
    <location>
        <begin position="252"/>
        <end position="466"/>
    </location>
</feature>
<dbReference type="Pfam" id="PF02518">
    <property type="entry name" value="HATPase_c"/>
    <property type="match status" value="1"/>
</dbReference>
<evidence type="ECO:0000256" key="10">
    <source>
        <dbReference type="ARBA" id="ARBA00023136"/>
    </source>
</evidence>
<dbReference type="PROSITE" id="PS50109">
    <property type="entry name" value="HIS_KIN"/>
    <property type="match status" value="1"/>
</dbReference>
<feature type="transmembrane region" description="Helical" evidence="11">
    <location>
        <begin position="25"/>
        <end position="47"/>
    </location>
</feature>
<dbReference type="Pfam" id="PF00672">
    <property type="entry name" value="HAMP"/>
    <property type="match status" value="1"/>
</dbReference>
<dbReference type="InterPro" id="IPR004358">
    <property type="entry name" value="Sig_transdc_His_kin-like_C"/>
</dbReference>
<dbReference type="PROSITE" id="PS50885">
    <property type="entry name" value="HAMP"/>
    <property type="match status" value="1"/>
</dbReference>
<keyword evidence="6 11" id="KW-0812">Transmembrane</keyword>